<name>A0A097EWV1_9CAUD</name>
<sequence>MDNLITYNTLTNYDSSTIFDRMLEKSDNTYVAVVPPRIGTTESIGAYALYKILKSKERQSMVISAPTSFKANIQSMKFHFEKMISNINNNFDLKLSVMHTGSSSIIRCKSTVIGEILYRSLSDDSLRGFGRSEIIIDMSTHMRDEHFNAMLDTIRYCKNIKVIINSRSLSFFSILDKFPEVEYLPFFLHNSIDLFSYQQTMLNILGIHKFEEYCLMKGKYDGKYRQL</sequence>
<reference evidence="1 2" key="1">
    <citation type="submission" date="2014-09" db="EMBL/GenBank/DDBJ databases">
        <authorList>
            <person name="Lapin J.S."/>
            <person name="Pope W.H."/>
            <person name="Hua J."/>
            <person name="Ford M.E."/>
            <person name="Conway J.F."/>
            <person name="Hatfull G.F."/>
            <person name="Hendrix R.W."/>
        </authorList>
    </citation>
    <scope>NUCLEOTIDE SEQUENCE [LARGE SCALE GENOMIC DNA]</scope>
</reference>
<dbReference type="InterPro" id="IPR027417">
    <property type="entry name" value="P-loop_NTPase"/>
</dbReference>
<organism evidence="1 2">
    <name type="scientific">Escherichia phage 121Q</name>
    <dbReference type="NCBI Taxonomy" id="1555202"/>
    <lineage>
        <taxon>Viruses</taxon>
        <taxon>Duplodnaviria</taxon>
        <taxon>Heunggongvirae</taxon>
        <taxon>Uroviricota</taxon>
        <taxon>Caudoviricetes</taxon>
        <taxon>Asteriusvirus</taxon>
        <taxon>Asteriusvirus av121Q</taxon>
    </lineage>
</organism>
<accession>A0A097EWV1</accession>
<dbReference type="KEGG" id="vg:22111043"/>
<dbReference type="Proteomes" id="UP000029889">
    <property type="component" value="Segment"/>
</dbReference>
<dbReference type="EMBL" id="KM507819">
    <property type="protein sequence ID" value="AIT13900.1"/>
    <property type="molecule type" value="Genomic_DNA"/>
</dbReference>
<gene>
    <name evidence="1" type="primary">3</name>
    <name evidence="1" type="ORF">PBI_121Q_3</name>
</gene>
<dbReference type="RefSeq" id="YP_009101597.1">
    <property type="nucleotide sequence ID" value="NC_025447.1"/>
</dbReference>
<dbReference type="GeneID" id="22111043"/>
<evidence type="ECO:0000313" key="1">
    <source>
        <dbReference type="EMBL" id="AIT13900.1"/>
    </source>
</evidence>
<dbReference type="Gene3D" id="3.40.50.300">
    <property type="entry name" value="P-loop containing nucleotide triphosphate hydrolases"/>
    <property type="match status" value="1"/>
</dbReference>
<keyword evidence="2" id="KW-1185">Reference proteome</keyword>
<evidence type="ECO:0000313" key="2">
    <source>
        <dbReference type="Proteomes" id="UP000029889"/>
    </source>
</evidence>
<protein>
    <submittedName>
        <fullName evidence="1">Uncharacterized protein</fullName>
    </submittedName>
</protein>
<proteinExistence type="predicted"/>